<sequence length="432" mass="49323">MSGPNITGGNIKEVLAKTETKMYTEFKVTFPGTGEYGLNVFARTSGETRLYPVFSYLIDHRTKEPDQDRKMTANVVYIVGTQVNIVYPSTKAEYVLYNFDRCFYRSDPGDSVDSSLTVTHSGMGLNFLLNVLENESYRLDVYEECFPESGSVQLKAVHRLVPLEYDKYDEAAVVEKQKKARELEAARRNCDISEFNRDAIRARLKMTLVINVLSFTEGVLDTCRYYDYTDDDLVPRVEHQALILNKKRELGIRIRQAVTTGLVLPLERILDSIEDNDIEQEMGFLLAVARNILFRKMTEKIRKMDQRTVAEVKSYSAPPRAAQEVMKASLLLMGHKTSEIEEWSSIRSLIGDTQKMKQRLKDVDIEALDYRTVKKAARLMASLTHNEVRHTSDSQNLIKLKKTRKPSLMDSSEENSSNSLKTESTDSKSKTQ</sequence>
<dbReference type="EMBL" id="JAODUP010000018">
    <property type="protein sequence ID" value="KAK2168302.1"/>
    <property type="molecule type" value="Genomic_DNA"/>
</dbReference>
<evidence type="ECO:0000313" key="2">
    <source>
        <dbReference type="EMBL" id="KAK2168302.1"/>
    </source>
</evidence>
<reference evidence="2" key="1">
    <citation type="journal article" date="2023" name="Mol. Biol. Evol.">
        <title>Third-Generation Sequencing Reveals the Adaptive Role of the Epigenome in Three Deep-Sea Polychaetes.</title>
        <authorList>
            <person name="Perez M."/>
            <person name="Aroh O."/>
            <person name="Sun Y."/>
            <person name="Lan Y."/>
            <person name="Juniper S.K."/>
            <person name="Young C.R."/>
            <person name="Angers B."/>
            <person name="Qian P.Y."/>
        </authorList>
    </citation>
    <scope>NUCLEOTIDE SEQUENCE</scope>
    <source>
        <strain evidence="2">P08H-3</strain>
    </source>
</reference>
<evidence type="ECO:0000256" key="1">
    <source>
        <dbReference type="SAM" id="MobiDB-lite"/>
    </source>
</evidence>
<feature type="compositionally biased region" description="Basic and acidic residues" evidence="1">
    <location>
        <begin position="423"/>
        <end position="432"/>
    </location>
</feature>
<feature type="region of interest" description="Disordered" evidence="1">
    <location>
        <begin position="387"/>
        <end position="432"/>
    </location>
</feature>
<accession>A0AAD9KBY0</accession>
<organism evidence="2 3">
    <name type="scientific">Paralvinella palmiformis</name>
    <dbReference type="NCBI Taxonomy" id="53620"/>
    <lineage>
        <taxon>Eukaryota</taxon>
        <taxon>Metazoa</taxon>
        <taxon>Spiralia</taxon>
        <taxon>Lophotrochozoa</taxon>
        <taxon>Annelida</taxon>
        <taxon>Polychaeta</taxon>
        <taxon>Sedentaria</taxon>
        <taxon>Canalipalpata</taxon>
        <taxon>Terebellida</taxon>
        <taxon>Terebelliformia</taxon>
        <taxon>Alvinellidae</taxon>
        <taxon>Paralvinella</taxon>
    </lineage>
</organism>
<dbReference type="AlphaFoldDB" id="A0AAD9KBY0"/>
<protein>
    <submittedName>
        <fullName evidence="2">Uncharacterized protein</fullName>
    </submittedName>
</protein>
<comment type="caution">
    <text evidence="2">The sequence shown here is derived from an EMBL/GenBank/DDBJ whole genome shotgun (WGS) entry which is preliminary data.</text>
</comment>
<proteinExistence type="predicted"/>
<name>A0AAD9KBY0_9ANNE</name>
<gene>
    <name evidence="2" type="ORF">LSH36_18g05004</name>
</gene>
<dbReference type="Proteomes" id="UP001208570">
    <property type="component" value="Unassembled WGS sequence"/>
</dbReference>
<dbReference type="Gene3D" id="1.20.920.20">
    <property type="match status" value="1"/>
</dbReference>
<evidence type="ECO:0000313" key="3">
    <source>
        <dbReference type="Proteomes" id="UP001208570"/>
    </source>
</evidence>
<keyword evidence="3" id="KW-1185">Reference proteome</keyword>